<dbReference type="InterPro" id="IPR010982">
    <property type="entry name" value="Lambda_DNA-bd_dom_sf"/>
</dbReference>
<feature type="domain" description="HTH cro/C1-type" evidence="2">
    <location>
        <begin position="9"/>
        <end position="64"/>
    </location>
</feature>
<dbReference type="Gene3D" id="1.10.260.40">
    <property type="entry name" value="lambda repressor-like DNA-binding domains"/>
    <property type="match status" value="1"/>
</dbReference>
<feature type="transmembrane region" description="Helical" evidence="1">
    <location>
        <begin position="169"/>
        <end position="187"/>
    </location>
</feature>
<dbReference type="CDD" id="cd00093">
    <property type="entry name" value="HTH_XRE"/>
    <property type="match status" value="1"/>
</dbReference>
<dbReference type="EMBL" id="JAJIAO010000004">
    <property type="protein sequence ID" value="MCK8624790.1"/>
    <property type="molecule type" value="Genomic_DNA"/>
</dbReference>
<evidence type="ECO:0000256" key="1">
    <source>
        <dbReference type="SAM" id="Phobius"/>
    </source>
</evidence>
<sequence length="192" mass="22573">MIKLMNGRLRLIRMSKNIKITEAAKAVQCSPQTITRLENNYATNTNLNLLYRLCHYYQINLSDIIEHDELNTKVNKAIRLWVFFFLLITLFIFFSWYAKASVITITYVLTALSLNRVSNFKNIIHKNNIKIYHKKAILLSTLMILLLFTSLLMFMIFEDVMHQNYVRGTMLFLELIVVLGALLQYLIKKRTS</sequence>
<dbReference type="PROSITE" id="PS50943">
    <property type="entry name" value="HTH_CROC1"/>
    <property type="match status" value="1"/>
</dbReference>
<dbReference type="InterPro" id="IPR001387">
    <property type="entry name" value="Cro/C1-type_HTH"/>
</dbReference>
<feature type="transmembrane region" description="Helical" evidence="1">
    <location>
        <begin position="80"/>
        <end position="98"/>
    </location>
</feature>
<reference evidence="3 4" key="1">
    <citation type="submission" date="2021-11" db="EMBL/GenBank/DDBJ databases">
        <title>Comparative genomics of bee honey and flower isolates.</title>
        <authorList>
            <person name="Bechtner J.D."/>
            <person name="Gallus M.K."/>
            <person name="Ehrmann M."/>
        </authorList>
    </citation>
    <scope>NUCLEOTIDE SEQUENCE [LARGE SCALE GENOMIC DNA]</scope>
    <source>
        <strain evidence="3 4">M161</strain>
    </source>
</reference>
<organism evidence="3 4">
    <name type="scientific">Apilactobacillus xinyiensis</name>
    <dbReference type="NCBI Taxonomy" id="2841032"/>
    <lineage>
        <taxon>Bacteria</taxon>
        <taxon>Bacillati</taxon>
        <taxon>Bacillota</taxon>
        <taxon>Bacilli</taxon>
        <taxon>Lactobacillales</taxon>
        <taxon>Lactobacillaceae</taxon>
        <taxon>Apilactobacillus</taxon>
    </lineage>
</organism>
<dbReference type="Pfam" id="PF13443">
    <property type="entry name" value="HTH_26"/>
    <property type="match status" value="1"/>
</dbReference>
<dbReference type="RefSeq" id="WP_248601709.1">
    <property type="nucleotide sequence ID" value="NZ_JAJIAO010000004.1"/>
</dbReference>
<gene>
    <name evidence="3" type="ORF">LNP07_04595</name>
</gene>
<evidence type="ECO:0000259" key="2">
    <source>
        <dbReference type="PROSITE" id="PS50943"/>
    </source>
</evidence>
<comment type="caution">
    <text evidence="3">The sequence shown here is derived from an EMBL/GenBank/DDBJ whole genome shotgun (WGS) entry which is preliminary data.</text>
</comment>
<dbReference type="Proteomes" id="UP001522905">
    <property type="component" value="Unassembled WGS sequence"/>
</dbReference>
<name>A0ABT0I244_9LACO</name>
<feature type="transmembrane region" description="Helical" evidence="1">
    <location>
        <begin position="136"/>
        <end position="157"/>
    </location>
</feature>
<keyword evidence="1" id="KW-1133">Transmembrane helix</keyword>
<dbReference type="SUPFAM" id="SSF47413">
    <property type="entry name" value="lambda repressor-like DNA-binding domains"/>
    <property type="match status" value="1"/>
</dbReference>
<proteinExistence type="predicted"/>
<evidence type="ECO:0000313" key="4">
    <source>
        <dbReference type="Proteomes" id="UP001522905"/>
    </source>
</evidence>
<dbReference type="SMART" id="SM00530">
    <property type="entry name" value="HTH_XRE"/>
    <property type="match status" value="1"/>
</dbReference>
<evidence type="ECO:0000313" key="3">
    <source>
        <dbReference type="EMBL" id="MCK8624790.1"/>
    </source>
</evidence>
<keyword evidence="4" id="KW-1185">Reference proteome</keyword>
<accession>A0ABT0I244</accession>
<feature type="transmembrane region" description="Helical" evidence="1">
    <location>
        <begin position="104"/>
        <end position="124"/>
    </location>
</feature>
<keyword evidence="1" id="KW-0812">Transmembrane</keyword>
<protein>
    <submittedName>
        <fullName evidence="3">Helix-turn-helix transcriptional regulator</fullName>
    </submittedName>
</protein>
<keyword evidence="1" id="KW-0472">Membrane</keyword>